<evidence type="ECO:0000313" key="1">
    <source>
        <dbReference type="EMBL" id="KFD67185.1"/>
    </source>
</evidence>
<gene>
    <name evidence="1" type="ORF">M514_07549</name>
</gene>
<accession>A0A085NCI9</accession>
<dbReference type="InterPro" id="IPR039193">
    <property type="entry name" value="Ribosomal_uS17m_metazoa"/>
</dbReference>
<evidence type="ECO:0008006" key="2">
    <source>
        <dbReference type="Google" id="ProtNLM"/>
    </source>
</evidence>
<dbReference type="EMBL" id="KL367517">
    <property type="protein sequence ID" value="KFD67185.1"/>
    <property type="molecule type" value="Genomic_DNA"/>
</dbReference>
<sequence>MTKWLCLPLPAYCIVQYPFGCIVSSSRSLAQRIALWKAHILKNAGQVEEEAPETARSVIKRFWSDQLMLGHVVKLSAVGYEQFPCAWVRVRRNEFNAFLNMYFSKPTDFWALTKQLTVGMGDIVLIRKLDTPATPTVLHTVEKVIMRHGFLVDPITKKRVICDGYEDELTFRNNLIKATLQQRLPKLP</sequence>
<dbReference type="PANTHER" id="PTHR24088:SF0">
    <property type="entry name" value="SMALL RIBOSOMAL SUBUNIT PROTEIN US17M"/>
    <property type="match status" value="1"/>
</dbReference>
<dbReference type="Proteomes" id="UP000030758">
    <property type="component" value="Unassembled WGS sequence"/>
</dbReference>
<dbReference type="GO" id="GO:0003735">
    <property type="term" value="F:structural constituent of ribosome"/>
    <property type="evidence" value="ECO:0007669"/>
    <property type="project" value="InterPro"/>
</dbReference>
<dbReference type="GO" id="GO:0032543">
    <property type="term" value="P:mitochondrial translation"/>
    <property type="evidence" value="ECO:0007669"/>
    <property type="project" value="TreeGrafter"/>
</dbReference>
<dbReference type="PANTHER" id="PTHR24088">
    <property type="entry name" value="28S RIBOSOMAL PROTEIN S17, MITOCHONDRIAL"/>
    <property type="match status" value="1"/>
</dbReference>
<dbReference type="Gene3D" id="2.40.50.140">
    <property type="entry name" value="Nucleic acid-binding proteins"/>
    <property type="match status" value="1"/>
</dbReference>
<dbReference type="AlphaFoldDB" id="A0A085NCI9"/>
<organism evidence="1">
    <name type="scientific">Trichuris suis</name>
    <name type="common">pig whipworm</name>
    <dbReference type="NCBI Taxonomy" id="68888"/>
    <lineage>
        <taxon>Eukaryota</taxon>
        <taxon>Metazoa</taxon>
        <taxon>Ecdysozoa</taxon>
        <taxon>Nematoda</taxon>
        <taxon>Enoplea</taxon>
        <taxon>Dorylaimia</taxon>
        <taxon>Trichinellida</taxon>
        <taxon>Trichuridae</taxon>
        <taxon>Trichuris</taxon>
    </lineage>
</organism>
<reference evidence="1" key="1">
    <citation type="journal article" date="2014" name="Nat. Genet.">
        <title>Genome and transcriptome of the porcine whipworm Trichuris suis.</title>
        <authorList>
            <person name="Jex A.R."/>
            <person name="Nejsum P."/>
            <person name="Schwarz E.M."/>
            <person name="Hu L."/>
            <person name="Young N.D."/>
            <person name="Hall R.S."/>
            <person name="Korhonen P.K."/>
            <person name="Liao S."/>
            <person name="Thamsborg S."/>
            <person name="Xia J."/>
            <person name="Xu P."/>
            <person name="Wang S."/>
            <person name="Scheerlinck J.P."/>
            <person name="Hofmann A."/>
            <person name="Sternberg P.W."/>
            <person name="Wang J."/>
            <person name="Gasser R.B."/>
        </authorList>
    </citation>
    <scope>NUCLEOTIDE SEQUENCE [LARGE SCALE GENOMIC DNA]</scope>
    <source>
        <strain evidence="1">DCEP-RM93F</strain>
    </source>
</reference>
<dbReference type="InterPro" id="IPR012340">
    <property type="entry name" value="NA-bd_OB-fold"/>
</dbReference>
<protein>
    <recommendedName>
        <fullName evidence="2">Ribosomal protein S17</fullName>
    </recommendedName>
</protein>
<proteinExistence type="predicted"/>
<dbReference type="GO" id="GO:0005763">
    <property type="term" value="C:mitochondrial small ribosomal subunit"/>
    <property type="evidence" value="ECO:0007669"/>
    <property type="project" value="InterPro"/>
</dbReference>
<name>A0A085NCI9_9BILA</name>
<dbReference type="SUPFAM" id="SSF50249">
    <property type="entry name" value="Nucleic acid-binding proteins"/>
    <property type="match status" value="1"/>
</dbReference>